<feature type="chain" id="PRO_5030612938" evidence="1">
    <location>
        <begin position="23"/>
        <end position="128"/>
    </location>
</feature>
<organism evidence="3 4">
    <name type="scientific">Rhizobium lentis</name>
    <dbReference type="NCBI Taxonomy" id="1138194"/>
    <lineage>
        <taxon>Bacteria</taxon>
        <taxon>Pseudomonadati</taxon>
        <taxon>Pseudomonadota</taxon>
        <taxon>Alphaproteobacteria</taxon>
        <taxon>Hyphomicrobiales</taxon>
        <taxon>Rhizobiaceae</taxon>
        <taxon>Rhizobium/Agrobacterium group</taxon>
        <taxon>Rhizobium</taxon>
    </lineage>
</organism>
<dbReference type="RefSeq" id="WP_183912945.1">
    <property type="nucleotide sequence ID" value="NZ_JACHBB010000001.1"/>
</dbReference>
<dbReference type="Proteomes" id="UP000528824">
    <property type="component" value="Unassembled WGS sequence"/>
</dbReference>
<sequence>MRTKIAAFIFSCSVSWAGLAIAETVQLQVASGEVVARSSQENRLRLTLTSDGSRNFSEFTARHVGKNIDVLIDPNIVLSPHLNDPVLFSGRQLQIEFPAKTSGAENMVAIEKLVSGKVILELRSGGSE</sequence>
<protein>
    <submittedName>
        <fullName evidence="3">Preprotein translocase subunit SecD</fullName>
    </submittedName>
</protein>
<dbReference type="InterPro" id="IPR054384">
    <property type="entry name" value="SecDF_P1_head"/>
</dbReference>
<dbReference type="AlphaFoldDB" id="A0A7W8XDN0"/>
<feature type="domain" description="SecDF P1 head subdomain" evidence="2">
    <location>
        <begin position="28"/>
        <end position="107"/>
    </location>
</feature>
<dbReference type="Pfam" id="PF22599">
    <property type="entry name" value="SecDF_P1_head"/>
    <property type="match status" value="1"/>
</dbReference>
<accession>A0A7W8XDN0</accession>
<reference evidence="3 4" key="1">
    <citation type="submission" date="2020-08" db="EMBL/GenBank/DDBJ databases">
        <title>Genomic Encyclopedia of Type Strains, Phase IV (KMG-V): Genome sequencing to study the core and pangenomes of soil and plant-associated prokaryotes.</title>
        <authorList>
            <person name="Whitman W."/>
        </authorList>
    </citation>
    <scope>NUCLEOTIDE SEQUENCE [LARGE SCALE GENOMIC DNA]</scope>
    <source>
        <strain evidence="3 4">SEMIA 4034</strain>
    </source>
</reference>
<keyword evidence="4" id="KW-1185">Reference proteome</keyword>
<evidence type="ECO:0000259" key="2">
    <source>
        <dbReference type="Pfam" id="PF22599"/>
    </source>
</evidence>
<gene>
    <name evidence="3" type="ORF">GGI59_000470</name>
</gene>
<proteinExistence type="predicted"/>
<name>A0A7W8XDN0_9HYPH</name>
<comment type="caution">
    <text evidence="3">The sequence shown here is derived from an EMBL/GenBank/DDBJ whole genome shotgun (WGS) entry which is preliminary data.</text>
</comment>
<keyword evidence="1" id="KW-0732">Signal</keyword>
<evidence type="ECO:0000313" key="3">
    <source>
        <dbReference type="EMBL" id="MBB5558843.1"/>
    </source>
</evidence>
<evidence type="ECO:0000256" key="1">
    <source>
        <dbReference type="SAM" id="SignalP"/>
    </source>
</evidence>
<evidence type="ECO:0000313" key="4">
    <source>
        <dbReference type="Proteomes" id="UP000528824"/>
    </source>
</evidence>
<dbReference type="EMBL" id="JACHBC010000001">
    <property type="protein sequence ID" value="MBB5558843.1"/>
    <property type="molecule type" value="Genomic_DNA"/>
</dbReference>
<dbReference type="Gene3D" id="3.30.1360.200">
    <property type="match status" value="1"/>
</dbReference>
<feature type="signal peptide" evidence="1">
    <location>
        <begin position="1"/>
        <end position="22"/>
    </location>
</feature>